<organism evidence="3 4">
    <name type="scientific">Roseospira goensis</name>
    <dbReference type="NCBI Taxonomy" id="391922"/>
    <lineage>
        <taxon>Bacteria</taxon>
        <taxon>Pseudomonadati</taxon>
        <taxon>Pseudomonadota</taxon>
        <taxon>Alphaproteobacteria</taxon>
        <taxon>Rhodospirillales</taxon>
        <taxon>Rhodospirillaceae</taxon>
        <taxon>Roseospira</taxon>
    </lineage>
</organism>
<dbReference type="InterPro" id="IPR002347">
    <property type="entry name" value="SDR_fam"/>
</dbReference>
<dbReference type="NCBIfam" id="NF006597">
    <property type="entry name" value="PRK09134.1"/>
    <property type="match status" value="1"/>
</dbReference>
<dbReference type="PRINTS" id="PR00081">
    <property type="entry name" value="GDHRDH"/>
</dbReference>
<dbReference type="PANTHER" id="PTHR43639">
    <property type="entry name" value="OXIDOREDUCTASE, SHORT-CHAIN DEHYDROGENASE/REDUCTASE FAMILY (AFU_ORTHOLOGUE AFUA_5G02870)"/>
    <property type="match status" value="1"/>
</dbReference>
<dbReference type="InterPro" id="IPR020904">
    <property type="entry name" value="Sc_DH/Rdtase_CS"/>
</dbReference>
<proteinExistence type="inferred from homology"/>
<dbReference type="EMBL" id="JACIGI010000036">
    <property type="protein sequence ID" value="MBB4287422.1"/>
    <property type="molecule type" value="Genomic_DNA"/>
</dbReference>
<dbReference type="SUPFAM" id="SSF51735">
    <property type="entry name" value="NAD(P)-binding Rossmann-fold domains"/>
    <property type="match status" value="1"/>
</dbReference>
<accession>A0A7W6S287</accession>
<reference evidence="3 4" key="1">
    <citation type="submission" date="2020-08" db="EMBL/GenBank/DDBJ databases">
        <title>Genome sequencing of Purple Non-Sulfur Bacteria from various extreme environments.</title>
        <authorList>
            <person name="Mayer M."/>
        </authorList>
    </citation>
    <scope>NUCLEOTIDE SEQUENCE [LARGE SCALE GENOMIC DNA]</scope>
    <source>
        <strain evidence="3 4">JA135</strain>
    </source>
</reference>
<evidence type="ECO:0000313" key="3">
    <source>
        <dbReference type="EMBL" id="MBB4287422.1"/>
    </source>
</evidence>
<keyword evidence="2" id="KW-0560">Oxidoreductase</keyword>
<evidence type="ECO:0000313" key="4">
    <source>
        <dbReference type="Proteomes" id="UP000555728"/>
    </source>
</evidence>
<comment type="similarity">
    <text evidence="1">Belongs to the short-chain dehydrogenases/reductases (SDR) family.</text>
</comment>
<dbReference type="PRINTS" id="PR00080">
    <property type="entry name" value="SDRFAMILY"/>
</dbReference>
<protein>
    <submittedName>
        <fullName evidence="3">NAD(P)-dependent dehydrogenase (Short-subunit alcohol dehydrogenase family)</fullName>
    </submittedName>
</protein>
<gene>
    <name evidence="3" type="ORF">GGD88_003170</name>
</gene>
<keyword evidence="4" id="KW-1185">Reference proteome</keyword>
<evidence type="ECO:0000256" key="1">
    <source>
        <dbReference type="ARBA" id="ARBA00006484"/>
    </source>
</evidence>
<dbReference type="Gene3D" id="3.40.50.720">
    <property type="entry name" value="NAD(P)-binding Rossmann-like Domain"/>
    <property type="match status" value="1"/>
</dbReference>
<sequence length="264" mass="27910">MTAALPETVPPYALVTGAGQRIGRALALELAAAGCAVAVHYRHSAEPARETRALIEAAGGRAVTVAADLSDEADTGPLVARAAEALGGPIGVLVNNASTFEYDAWDTATRESWDRHLEPNLRAPFVLTQALARALPAEAEGVVLNMIDERVWNLTPHFVSYTVSKAGLWALTQSLALALAPRVRVNGIGPGPALPSPRQTQAQFDAQCAAMPLQRGTDPDEIRRAARFVLAARSMTGQMIALDGGQHLAWAWPARGGLADMPEE</sequence>
<evidence type="ECO:0000256" key="2">
    <source>
        <dbReference type="ARBA" id="ARBA00023002"/>
    </source>
</evidence>
<dbReference type="PROSITE" id="PS00061">
    <property type="entry name" value="ADH_SHORT"/>
    <property type="match status" value="1"/>
</dbReference>
<dbReference type="RefSeq" id="WP_184437151.1">
    <property type="nucleotide sequence ID" value="NZ_JACIGI010000036.1"/>
</dbReference>
<dbReference type="Pfam" id="PF13561">
    <property type="entry name" value="adh_short_C2"/>
    <property type="match status" value="1"/>
</dbReference>
<name>A0A7W6S287_9PROT</name>
<dbReference type="PANTHER" id="PTHR43639:SF1">
    <property type="entry name" value="SHORT-CHAIN DEHYDROGENASE_REDUCTASE FAMILY PROTEIN"/>
    <property type="match status" value="1"/>
</dbReference>
<comment type="caution">
    <text evidence="3">The sequence shown here is derived from an EMBL/GenBank/DDBJ whole genome shotgun (WGS) entry which is preliminary data.</text>
</comment>
<dbReference type="InterPro" id="IPR036291">
    <property type="entry name" value="NAD(P)-bd_dom_sf"/>
</dbReference>
<dbReference type="AlphaFoldDB" id="A0A7W6S287"/>
<dbReference type="GO" id="GO:0016491">
    <property type="term" value="F:oxidoreductase activity"/>
    <property type="evidence" value="ECO:0007669"/>
    <property type="project" value="UniProtKB-KW"/>
</dbReference>
<dbReference type="Proteomes" id="UP000555728">
    <property type="component" value="Unassembled WGS sequence"/>
</dbReference>